<dbReference type="PANTHER" id="PTHR12526">
    <property type="entry name" value="GLYCOSYLTRANSFERASE"/>
    <property type="match status" value="1"/>
</dbReference>
<organism evidence="5 6">
    <name type="scientific">Thiohalocapsa halophila</name>
    <dbReference type="NCBI Taxonomy" id="69359"/>
    <lineage>
        <taxon>Bacteria</taxon>
        <taxon>Pseudomonadati</taxon>
        <taxon>Pseudomonadota</taxon>
        <taxon>Gammaproteobacteria</taxon>
        <taxon>Chromatiales</taxon>
        <taxon>Chromatiaceae</taxon>
        <taxon>Thiohalocapsa</taxon>
    </lineage>
</organism>
<dbReference type="EMBL" id="NRRV01000034">
    <property type="protein sequence ID" value="MBK1631869.1"/>
    <property type="molecule type" value="Genomic_DNA"/>
</dbReference>
<dbReference type="InterPro" id="IPR001296">
    <property type="entry name" value="Glyco_trans_1"/>
</dbReference>
<dbReference type="PANTHER" id="PTHR12526:SF510">
    <property type="entry name" value="D-INOSITOL 3-PHOSPHATE GLYCOSYLTRANSFERASE"/>
    <property type="match status" value="1"/>
</dbReference>
<evidence type="ECO:0000259" key="4">
    <source>
        <dbReference type="Pfam" id="PF13439"/>
    </source>
</evidence>
<dbReference type="SUPFAM" id="SSF53756">
    <property type="entry name" value="UDP-Glycosyltransferase/glycogen phosphorylase"/>
    <property type="match status" value="1"/>
</dbReference>
<dbReference type="Proteomes" id="UP000748752">
    <property type="component" value="Unassembled WGS sequence"/>
</dbReference>
<sequence length="385" mass="41587">MQDTLPEPNTPLRVVFFVGRLTVGGAERVTSTLLTNLNRRNFAPELALVRDRIEYDLPPDVRVRCLEREHGLWPVAKTVQTIGWLRRWLAADPPDVVVSMFSHYNLPTGSAIASSRQNVAWIARVANSPTKIEAGPHALWARMVYPSARCIIANSAGLADGFRQHHRSPAWPVLHVPNPLDLEYVHRSAAEEPKFSLPASPIVVAAGRLAPQKRYDVMLQAFGRISSHTGAHLVILGDGPQRTALKKLITKLGLSDRVTLAGFHNNPHPIIARASLFLLTSDYEGSPNALLEAQALGIPAVSTQCPFGPDEIIDDGTTGYLAACGDADAIADGALRVLTAPDGGRAMGSSARERISARFGLATTLPAWERTLHQAATGSQSSPLT</sequence>
<dbReference type="RefSeq" id="WP_200238777.1">
    <property type="nucleotide sequence ID" value="NZ_NRRV01000034.1"/>
</dbReference>
<dbReference type="Gene3D" id="3.40.50.2000">
    <property type="entry name" value="Glycogen Phosphorylase B"/>
    <property type="match status" value="2"/>
</dbReference>
<keyword evidence="6" id="KW-1185">Reference proteome</keyword>
<gene>
    <name evidence="5" type="ORF">CKO31_14220</name>
</gene>
<accession>A0ABS1CK80</accession>
<feature type="domain" description="Glycosyl transferase family 1" evidence="3">
    <location>
        <begin position="200"/>
        <end position="354"/>
    </location>
</feature>
<dbReference type="CDD" id="cd03811">
    <property type="entry name" value="GT4_GT28_WabH-like"/>
    <property type="match status" value="1"/>
</dbReference>
<evidence type="ECO:0000313" key="5">
    <source>
        <dbReference type="EMBL" id="MBK1631869.1"/>
    </source>
</evidence>
<name>A0ABS1CK80_9GAMM</name>
<evidence type="ECO:0008006" key="7">
    <source>
        <dbReference type="Google" id="ProtNLM"/>
    </source>
</evidence>
<keyword evidence="2" id="KW-0808">Transferase</keyword>
<evidence type="ECO:0000256" key="2">
    <source>
        <dbReference type="ARBA" id="ARBA00022679"/>
    </source>
</evidence>
<protein>
    <recommendedName>
        <fullName evidence="7">Glycosyltransferase</fullName>
    </recommendedName>
</protein>
<evidence type="ECO:0000313" key="6">
    <source>
        <dbReference type="Proteomes" id="UP000748752"/>
    </source>
</evidence>
<evidence type="ECO:0000259" key="3">
    <source>
        <dbReference type="Pfam" id="PF00534"/>
    </source>
</evidence>
<feature type="domain" description="Glycosyltransferase subfamily 4-like N-terminal" evidence="4">
    <location>
        <begin position="23"/>
        <end position="183"/>
    </location>
</feature>
<dbReference type="InterPro" id="IPR028098">
    <property type="entry name" value="Glyco_trans_4-like_N"/>
</dbReference>
<keyword evidence="1" id="KW-0328">Glycosyltransferase</keyword>
<dbReference type="Pfam" id="PF00534">
    <property type="entry name" value="Glycos_transf_1"/>
    <property type="match status" value="1"/>
</dbReference>
<evidence type="ECO:0000256" key="1">
    <source>
        <dbReference type="ARBA" id="ARBA00022676"/>
    </source>
</evidence>
<dbReference type="Pfam" id="PF13439">
    <property type="entry name" value="Glyco_transf_4"/>
    <property type="match status" value="1"/>
</dbReference>
<proteinExistence type="predicted"/>
<comment type="caution">
    <text evidence="5">The sequence shown here is derived from an EMBL/GenBank/DDBJ whole genome shotgun (WGS) entry which is preliminary data.</text>
</comment>
<reference evidence="5 6" key="1">
    <citation type="journal article" date="2020" name="Microorganisms">
        <title>Osmotic Adaptation and Compatible Solute Biosynthesis of Phototrophic Bacteria as Revealed from Genome Analyses.</title>
        <authorList>
            <person name="Imhoff J.F."/>
            <person name="Rahn T."/>
            <person name="Kunzel S."/>
            <person name="Keller A."/>
            <person name="Neulinger S.C."/>
        </authorList>
    </citation>
    <scope>NUCLEOTIDE SEQUENCE [LARGE SCALE GENOMIC DNA]</scope>
    <source>
        <strain evidence="5 6">DSM 6210</strain>
    </source>
</reference>